<keyword evidence="3" id="KW-1185">Reference proteome</keyword>
<dbReference type="RefSeq" id="YP_009506238.1">
    <property type="nucleotide sequence ID" value="NC_038375.1"/>
</dbReference>
<evidence type="ECO:0000256" key="1">
    <source>
        <dbReference type="SAM" id="Phobius"/>
    </source>
</evidence>
<organism evidence="2 3">
    <name type="scientific">Trichoplusia ni granulovirus LBIV-12</name>
    <dbReference type="NCBI Taxonomy" id="1916701"/>
    <lineage>
        <taxon>Viruses</taxon>
        <taxon>Viruses incertae sedis</taxon>
        <taxon>Naldaviricetes</taxon>
        <taxon>Lefavirales</taxon>
        <taxon>Baculoviridae</taxon>
        <taxon>Betabaculovirus</taxon>
        <taxon>Betabaculovirus trini</taxon>
    </lineage>
</organism>
<proteinExistence type="predicted"/>
<feature type="transmembrane region" description="Helical" evidence="1">
    <location>
        <begin position="80"/>
        <end position="102"/>
    </location>
</feature>
<keyword evidence="1" id="KW-0812">Transmembrane</keyword>
<dbReference type="Proteomes" id="UP000232707">
    <property type="component" value="Segment"/>
</dbReference>
<name>A0A1D8QLI7_GVTN</name>
<keyword evidence="1" id="KW-1133">Transmembrane helix</keyword>
<evidence type="ECO:0000313" key="2">
    <source>
        <dbReference type="EMBL" id="AOW41506.1"/>
    </source>
</evidence>
<sequence>MSVYNETTIPYNNNLGEDKPKKSLKFEIPSQTKPTLVFSKPFVTKIKDYVLYKKGKPSEIPLYVDEQEQTERCNSTVCTIFNYALLVTCSVLFLGLIAYYSYVGYRSSIKI</sequence>
<dbReference type="EMBL" id="KU752557">
    <property type="protein sequence ID" value="AOW41506.1"/>
    <property type="molecule type" value="Genomic_DNA"/>
</dbReference>
<evidence type="ECO:0000313" key="3">
    <source>
        <dbReference type="Proteomes" id="UP000232707"/>
    </source>
</evidence>
<keyword evidence="1" id="KW-0472">Membrane</keyword>
<protein>
    <submittedName>
        <fullName evidence="2">Uncharacterized protein</fullName>
    </submittedName>
</protein>
<dbReference type="KEGG" id="vg:37617043"/>
<accession>A0A1D8QLI7</accession>
<reference evidence="2 3" key="1">
    <citation type="submission" date="2016-02" db="EMBL/GenBank/DDBJ databases">
        <title>Genome sequence of a new Betabaculovirus TnGV isolated from the cabagge looper Trichoplusia ni (Lepidoptera: Noctuidae).</title>
        <authorList>
            <person name="Del Rincon-Castro M.C."/>
            <person name="Bivian-Hernandez Mdl.A."/>
            <person name="Lopez-Tlacomulco J.J."/>
            <person name="Ibarra J.E."/>
        </authorList>
    </citation>
    <scope>NUCLEOTIDE SEQUENCE [LARGE SCALE GENOMIC DNA]</scope>
    <source>
        <strain evidence="2">LBIV-12</strain>
    </source>
</reference>
<dbReference type="GeneID" id="37617043"/>